<dbReference type="SUPFAM" id="SSF57850">
    <property type="entry name" value="RING/U-box"/>
    <property type="match status" value="1"/>
</dbReference>
<evidence type="ECO:0000313" key="3">
    <source>
        <dbReference type="EMBL" id="GMR48507.1"/>
    </source>
</evidence>
<keyword evidence="1" id="KW-0479">Metal-binding</keyword>
<comment type="caution">
    <text evidence="3">The sequence shown here is derived from an EMBL/GenBank/DDBJ whole genome shotgun (WGS) entry which is preliminary data.</text>
</comment>
<gene>
    <name evidence="3" type="ORF">PMAYCL1PPCAC_18702</name>
</gene>
<dbReference type="GO" id="GO:0008270">
    <property type="term" value="F:zinc ion binding"/>
    <property type="evidence" value="ECO:0007669"/>
    <property type="project" value="UniProtKB-KW"/>
</dbReference>
<evidence type="ECO:0000259" key="2">
    <source>
        <dbReference type="PROSITE" id="PS50271"/>
    </source>
</evidence>
<feature type="non-terminal residue" evidence="3">
    <location>
        <position position="1"/>
    </location>
</feature>
<organism evidence="3 4">
    <name type="scientific">Pristionchus mayeri</name>
    <dbReference type="NCBI Taxonomy" id="1317129"/>
    <lineage>
        <taxon>Eukaryota</taxon>
        <taxon>Metazoa</taxon>
        <taxon>Ecdysozoa</taxon>
        <taxon>Nematoda</taxon>
        <taxon>Chromadorea</taxon>
        <taxon>Rhabditida</taxon>
        <taxon>Rhabditina</taxon>
        <taxon>Diplogasteromorpha</taxon>
        <taxon>Diplogasteroidea</taxon>
        <taxon>Neodiplogasteridae</taxon>
        <taxon>Pristionchus</taxon>
    </lineage>
</organism>
<reference evidence="4" key="1">
    <citation type="submission" date="2022-10" db="EMBL/GenBank/DDBJ databases">
        <title>Genome assembly of Pristionchus species.</title>
        <authorList>
            <person name="Yoshida K."/>
            <person name="Sommer R.J."/>
        </authorList>
    </citation>
    <scope>NUCLEOTIDE SEQUENCE [LARGE SCALE GENOMIC DNA]</scope>
    <source>
        <strain evidence="4">RS5460</strain>
    </source>
</reference>
<dbReference type="Proteomes" id="UP001328107">
    <property type="component" value="Unassembled WGS sequence"/>
</dbReference>
<dbReference type="Pfam" id="PF02148">
    <property type="entry name" value="zf-UBP"/>
    <property type="match status" value="1"/>
</dbReference>
<dbReference type="SMART" id="SM00290">
    <property type="entry name" value="ZnF_UBP"/>
    <property type="match status" value="1"/>
</dbReference>
<keyword evidence="4" id="KW-1185">Reference proteome</keyword>
<dbReference type="InterPro" id="IPR001607">
    <property type="entry name" value="Znf_UBP"/>
</dbReference>
<feature type="domain" description="UBP-type" evidence="2">
    <location>
        <begin position="55"/>
        <end position="157"/>
    </location>
</feature>
<name>A0AAN5I1J8_9BILA</name>
<keyword evidence="1" id="KW-0863">Zinc-finger</keyword>
<dbReference type="AlphaFoldDB" id="A0AAN5I1J8"/>
<evidence type="ECO:0000256" key="1">
    <source>
        <dbReference type="PROSITE-ProRule" id="PRU00502"/>
    </source>
</evidence>
<accession>A0AAN5I1J8</accession>
<dbReference type="PROSITE" id="PS50271">
    <property type="entry name" value="ZF_UBP"/>
    <property type="match status" value="1"/>
</dbReference>
<dbReference type="EMBL" id="BTRK01000004">
    <property type="protein sequence ID" value="GMR48507.1"/>
    <property type="molecule type" value="Genomic_DNA"/>
</dbReference>
<protein>
    <recommendedName>
        <fullName evidence="2">UBP-type domain-containing protein</fullName>
    </recommendedName>
</protein>
<proteinExistence type="predicted"/>
<evidence type="ECO:0000313" key="4">
    <source>
        <dbReference type="Proteomes" id="UP001328107"/>
    </source>
</evidence>
<dbReference type="InterPro" id="IPR013083">
    <property type="entry name" value="Znf_RING/FYVE/PHD"/>
</dbReference>
<dbReference type="PANTHER" id="PTHR47665">
    <property type="entry name" value="HISTONE DEACETYLASE-LIKE PROTEIN"/>
    <property type="match status" value="1"/>
</dbReference>
<keyword evidence="1" id="KW-0862">Zinc</keyword>
<dbReference type="PANTHER" id="PTHR47665:SF1">
    <property type="entry name" value="HISTONE DEACETYLASE-LIKE PROTEIN"/>
    <property type="match status" value="1"/>
</dbReference>
<sequence length="162" mass="17150">YLSPLPAVHSPRTLPLLLLPHSSFSLQMSTPPPSSSTAAPSSPVPPGAFAVVPKKDCPHVTAFISSVVPDGGVPVEGACGGCRDRSENWVCLTCFNLNCARAVNGCGIGHSEQSSHPIALSLSDLSVWCYGCDEYISHDALFPFKLAAYRKKFGEDPPNNVI</sequence>
<dbReference type="Gene3D" id="3.30.40.10">
    <property type="entry name" value="Zinc/RING finger domain, C3HC4 (zinc finger)"/>
    <property type="match status" value="1"/>
</dbReference>